<proteinExistence type="predicted"/>
<dbReference type="EMBL" id="JARKIE010000001">
    <property type="protein sequence ID" value="KAJ7710842.1"/>
    <property type="molecule type" value="Genomic_DNA"/>
</dbReference>
<reference evidence="3" key="1">
    <citation type="submission" date="2023-03" db="EMBL/GenBank/DDBJ databases">
        <title>Massive genome expansion in bonnet fungi (Mycena s.s.) driven by repeated elements and novel gene families across ecological guilds.</title>
        <authorList>
            <consortium name="Lawrence Berkeley National Laboratory"/>
            <person name="Harder C.B."/>
            <person name="Miyauchi S."/>
            <person name="Viragh M."/>
            <person name="Kuo A."/>
            <person name="Thoen E."/>
            <person name="Andreopoulos B."/>
            <person name="Lu D."/>
            <person name="Skrede I."/>
            <person name="Drula E."/>
            <person name="Henrissat B."/>
            <person name="Morin E."/>
            <person name="Kohler A."/>
            <person name="Barry K."/>
            <person name="LaButti K."/>
            <person name="Morin E."/>
            <person name="Salamov A."/>
            <person name="Lipzen A."/>
            <person name="Mereny Z."/>
            <person name="Hegedus B."/>
            <person name="Baldrian P."/>
            <person name="Stursova M."/>
            <person name="Weitz H."/>
            <person name="Taylor A."/>
            <person name="Grigoriev I.V."/>
            <person name="Nagy L.G."/>
            <person name="Martin F."/>
            <person name="Kauserud H."/>
        </authorList>
    </citation>
    <scope>NUCLEOTIDE SEQUENCE</scope>
    <source>
        <strain evidence="3">CBHHK067</strain>
    </source>
</reference>
<dbReference type="AlphaFoldDB" id="A0AAD7H0T9"/>
<evidence type="ECO:0000256" key="2">
    <source>
        <dbReference type="SAM" id="Phobius"/>
    </source>
</evidence>
<keyword evidence="2" id="KW-0472">Membrane</keyword>
<feature type="region of interest" description="Disordered" evidence="1">
    <location>
        <begin position="69"/>
        <end position="90"/>
    </location>
</feature>
<dbReference type="EMBL" id="JARKIE010000002">
    <property type="protein sequence ID" value="KAJ7709688.1"/>
    <property type="molecule type" value="Genomic_DNA"/>
</dbReference>
<evidence type="ECO:0000313" key="5">
    <source>
        <dbReference type="Proteomes" id="UP001221757"/>
    </source>
</evidence>
<name>A0AAD7H0T9_MYCRO</name>
<comment type="caution">
    <text evidence="3">The sequence shown here is derived from an EMBL/GenBank/DDBJ whole genome shotgun (WGS) entry which is preliminary data.</text>
</comment>
<keyword evidence="2" id="KW-0812">Transmembrane</keyword>
<evidence type="ECO:0000313" key="3">
    <source>
        <dbReference type="EMBL" id="KAJ7709688.1"/>
    </source>
</evidence>
<feature type="transmembrane region" description="Helical" evidence="2">
    <location>
        <begin position="6"/>
        <end position="24"/>
    </location>
</feature>
<keyword evidence="5" id="KW-1185">Reference proteome</keyword>
<evidence type="ECO:0000256" key="1">
    <source>
        <dbReference type="SAM" id="MobiDB-lite"/>
    </source>
</evidence>
<dbReference type="Proteomes" id="UP001221757">
    <property type="component" value="Unassembled WGS sequence"/>
</dbReference>
<keyword evidence="2" id="KW-1133">Transmembrane helix</keyword>
<gene>
    <name evidence="3" type="ORF">B0H17DRAFT_233191</name>
    <name evidence="4" type="ORF">B0H17DRAFT_5662</name>
</gene>
<accession>A0AAD7H0T9</accession>
<evidence type="ECO:0000313" key="4">
    <source>
        <dbReference type="EMBL" id="KAJ7710842.1"/>
    </source>
</evidence>
<protein>
    <submittedName>
        <fullName evidence="3">Uncharacterized protein</fullName>
    </submittedName>
</protein>
<sequence length="136" mass="15083">MSRQSIVLWTACGFLGVANLFISGDIRAARRDRPLPSLHLEISIYSAARPIDRSRTTFRLQPRLAAAPSGRVAESGCRIPPRPAPPRRRFPLPDPVVASWSSFVSSPHKLEPQQLSSRNNNWCSYISTCRFGVPGT</sequence>
<organism evidence="3 5">
    <name type="scientific">Mycena rosella</name>
    <name type="common">Pink bonnet</name>
    <name type="synonym">Agaricus rosellus</name>
    <dbReference type="NCBI Taxonomy" id="1033263"/>
    <lineage>
        <taxon>Eukaryota</taxon>
        <taxon>Fungi</taxon>
        <taxon>Dikarya</taxon>
        <taxon>Basidiomycota</taxon>
        <taxon>Agaricomycotina</taxon>
        <taxon>Agaricomycetes</taxon>
        <taxon>Agaricomycetidae</taxon>
        <taxon>Agaricales</taxon>
        <taxon>Marasmiineae</taxon>
        <taxon>Mycenaceae</taxon>
        <taxon>Mycena</taxon>
    </lineage>
</organism>